<dbReference type="PANTHER" id="PTHR13387:SF9">
    <property type="entry name" value="PROTEIN HGH1 HOMOLOG"/>
    <property type="match status" value="1"/>
</dbReference>
<proteinExistence type="inferred from homology"/>
<comment type="similarity">
    <text evidence="1">Belongs to the HGH1 family.</text>
</comment>
<dbReference type="GeneID" id="11532152"/>
<dbReference type="PANTHER" id="PTHR13387">
    <property type="entry name" value="PROTEIN HGH1 HOMOLOG"/>
    <property type="match status" value="1"/>
</dbReference>
<dbReference type="AlphaFoldDB" id="G8C116"/>
<dbReference type="InterPro" id="IPR007206">
    <property type="entry name" value="Protein_HGH1_C"/>
</dbReference>
<dbReference type="OMA" id="MCILLTN"/>
<evidence type="ECO:0000313" key="6">
    <source>
        <dbReference type="Proteomes" id="UP000005666"/>
    </source>
</evidence>
<dbReference type="InterPro" id="IPR016024">
    <property type="entry name" value="ARM-type_fold"/>
</dbReference>
<name>G8C116_TETPH</name>
<keyword evidence="6" id="KW-1185">Reference proteome</keyword>
<organism evidence="5 6">
    <name type="scientific">Tetrapisispora phaffii (strain ATCC 24235 / CBS 4417 / NBRC 1672 / NRRL Y-8282 / UCD 70-5)</name>
    <name type="common">Yeast</name>
    <name type="synonym">Fabospora phaffii</name>
    <dbReference type="NCBI Taxonomy" id="1071381"/>
    <lineage>
        <taxon>Eukaryota</taxon>
        <taxon>Fungi</taxon>
        <taxon>Dikarya</taxon>
        <taxon>Ascomycota</taxon>
        <taxon>Saccharomycotina</taxon>
        <taxon>Saccharomycetes</taxon>
        <taxon>Saccharomycetales</taxon>
        <taxon>Saccharomycetaceae</taxon>
        <taxon>Tetrapisispora</taxon>
    </lineage>
</organism>
<feature type="domain" description="Protein HGH1 C-terminal" evidence="4">
    <location>
        <begin position="296"/>
        <end position="349"/>
    </location>
</feature>
<dbReference type="InterPro" id="IPR039717">
    <property type="entry name" value="Hgh1"/>
</dbReference>
<dbReference type="EMBL" id="HE612869">
    <property type="protein sequence ID" value="CCE65844.1"/>
    <property type="molecule type" value="Genomic_DNA"/>
</dbReference>
<feature type="domain" description="Protein HGH1 N-terminal" evidence="3">
    <location>
        <begin position="95"/>
        <end position="291"/>
    </location>
</feature>
<dbReference type="eggNOG" id="KOG2973">
    <property type="taxonomic scope" value="Eukaryota"/>
</dbReference>
<dbReference type="HOGENOM" id="CLU_037769_2_1_1"/>
<evidence type="ECO:0000259" key="3">
    <source>
        <dbReference type="Pfam" id="PF04063"/>
    </source>
</evidence>
<evidence type="ECO:0000313" key="5">
    <source>
        <dbReference type="EMBL" id="CCE65844.1"/>
    </source>
</evidence>
<dbReference type="RefSeq" id="XP_003688278.1">
    <property type="nucleotide sequence ID" value="XM_003688230.1"/>
</dbReference>
<dbReference type="InterPro" id="IPR011989">
    <property type="entry name" value="ARM-like"/>
</dbReference>
<dbReference type="GO" id="GO:0061770">
    <property type="term" value="F:translation elongation factor binding"/>
    <property type="evidence" value="ECO:0007669"/>
    <property type="project" value="EnsemblFungi"/>
</dbReference>
<dbReference type="Proteomes" id="UP000005666">
    <property type="component" value="Chromosome 14"/>
</dbReference>
<dbReference type="Pfam" id="PF04064">
    <property type="entry name" value="DUF384"/>
    <property type="match status" value="1"/>
</dbReference>
<dbReference type="SUPFAM" id="SSF48371">
    <property type="entry name" value="ARM repeat"/>
    <property type="match status" value="1"/>
</dbReference>
<dbReference type="GO" id="GO:0006457">
    <property type="term" value="P:protein folding"/>
    <property type="evidence" value="ECO:0007669"/>
    <property type="project" value="EnsemblFungi"/>
</dbReference>
<dbReference type="STRING" id="1071381.G8C116"/>
<dbReference type="OrthoDB" id="338814at2759"/>
<evidence type="ECO:0000259" key="4">
    <source>
        <dbReference type="Pfam" id="PF04064"/>
    </source>
</evidence>
<dbReference type="InterPro" id="IPR007205">
    <property type="entry name" value="Protein_HGH1_N"/>
</dbReference>
<sequence>MPTQLEELVSFLHSPQPAVRQIALDNLVGFSTGTNAAIFKYDNYRAIEDLKDLSKEKSKPLVQQSVTILANLCDDVVARRLIIKDEKYLKYLSLKICDLNNSSADIMCILLSNLAKEDGITAVLNFVTGKDDDELPTLDASTFKSQYVMDCLIDCFVKGYDRKLNKFATFDYLAYFFADISRFRKGREYFITAQEYDNVVPISKLLVFTEKYDSKTRREGVASTIKNSLFDSESHEKILNDEDINLLPYILLPITNAKDSEIDEEDMFNLPDELQLLPEDKVRDPVPEIICVHLESILLLCTTSAGREYMRSKSVYPLVRELHKNIDNEEIDELCNRIVNMLMRGEPAQNSNIEEMPVKNAEDSADAILETVKWI</sequence>
<reference evidence="5 6" key="1">
    <citation type="journal article" date="2011" name="Proc. Natl. Acad. Sci. U.S.A.">
        <title>Evolutionary erosion of yeast sex chromosomes by mating-type switching accidents.</title>
        <authorList>
            <person name="Gordon J.L."/>
            <person name="Armisen D."/>
            <person name="Proux-Wera E."/>
            <person name="Oheigeartaigh S.S."/>
            <person name="Byrne K.P."/>
            <person name="Wolfe K.H."/>
        </authorList>
    </citation>
    <scope>NUCLEOTIDE SEQUENCE [LARGE SCALE GENOMIC DNA]</scope>
    <source>
        <strain evidence="6">ATCC 24235 / CBS 4417 / NBRC 1672 / NRRL Y-8282 / UCD 70-5</strain>
    </source>
</reference>
<dbReference type="KEGG" id="tpf:TPHA_0N00630"/>
<evidence type="ECO:0000256" key="1">
    <source>
        <dbReference type="ARBA" id="ARBA00006712"/>
    </source>
</evidence>
<dbReference type="Pfam" id="PF04063">
    <property type="entry name" value="DUF383"/>
    <property type="match status" value="1"/>
</dbReference>
<evidence type="ECO:0000256" key="2">
    <source>
        <dbReference type="ARBA" id="ARBA00014076"/>
    </source>
</evidence>
<protein>
    <recommendedName>
        <fullName evidence="2">Protein HGH1 homolog</fullName>
    </recommendedName>
</protein>
<accession>G8C116</accession>
<gene>
    <name evidence="5" type="primary">TPHA0N00630</name>
    <name evidence="5" type="ordered locus">TPHA_0N00630</name>
</gene>
<dbReference type="Gene3D" id="1.25.10.10">
    <property type="entry name" value="Leucine-rich Repeat Variant"/>
    <property type="match status" value="1"/>
</dbReference>